<evidence type="ECO:0000256" key="2">
    <source>
        <dbReference type="ARBA" id="ARBA00023125"/>
    </source>
</evidence>
<dbReference type="RefSeq" id="WP_344419316.1">
    <property type="nucleotide sequence ID" value="NZ_BAAAQK010000012.1"/>
</dbReference>
<dbReference type="SUPFAM" id="SSF46689">
    <property type="entry name" value="Homeodomain-like"/>
    <property type="match status" value="1"/>
</dbReference>
<dbReference type="SUPFAM" id="SSF48498">
    <property type="entry name" value="Tetracyclin repressor-like, C-terminal domain"/>
    <property type="match status" value="1"/>
</dbReference>
<dbReference type="Gene3D" id="1.10.357.10">
    <property type="entry name" value="Tetracycline Repressor, domain 2"/>
    <property type="match status" value="1"/>
</dbReference>
<feature type="DNA-binding region" description="H-T-H motif" evidence="4">
    <location>
        <begin position="34"/>
        <end position="53"/>
    </location>
</feature>
<accession>A0ABN2N9A3</accession>
<keyword evidence="7" id="KW-1185">Reference proteome</keyword>
<dbReference type="PANTHER" id="PTHR30055:SF148">
    <property type="entry name" value="TETR-FAMILY TRANSCRIPTIONAL REGULATOR"/>
    <property type="match status" value="1"/>
</dbReference>
<sequence>MSAPARRRRGAELERAIRRAVITLVTTRGPAGVTMEAVAAEAGTSKPVLYRRWPDRAALLRDTLLHTAGRAVPTPDTGTYRGDLLAVLRGWAATLTDPATAPVVAAIVAALQQDAELRDAFRDSVIGWRKAEMARLIARGIERGELRPDVPVEFARELGQGVLWHRFLITGDPIDDGVVVRIVDEIVMPFVAARP</sequence>
<dbReference type="Pfam" id="PF00440">
    <property type="entry name" value="TetR_N"/>
    <property type="match status" value="1"/>
</dbReference>
<evidence type="ECO:0000259" key="5">
    <source>
        <dbReference type="PROSITE" id="PS50977"/>
    </source>
</evidence>
<dbReference type="InterPro" id="IPR050109">
    <property type="entry name" value="HTH-type_TetR-like_transc_reg"/>
</dbReference>
<protein>
    <submittedName>
        <fullName evidence="6">TetR/AcrR family transcriptional regulator</fullName>
    </submittedName>
</protein>
<keyword evidence="1" id="KW-0805">Transcription regulation</keyword>
<dbReference type="EMBL" id="BAAAQK010000012">
    <property type="protein sequence ID" value="GAA1856664.1"/>
    <property type="molecule type" value="Genomic_DNA"/>
</dbReference>
<evidence type="ECO:0000256" key="1">
    <source>
        <dbReference type="ARBA" id="ARBA00023015"/>
    </source>
</evidence>
<dbReference type="Pfam" id="PF16859">
    <property type="entry name" value="TetR_C_11"/>
    <property type="match status" value="1"/>
</dbReference>
<dbReference type="PROSITE" id="PS50977">
    <property type="entry name" value="HTH_TETR_2"/>
    <property type="match status" value="1"/>
</dbReference>
<dbReference type="Proteomes" id="UP001500449">
    <property type="component" value="Unassembled WGS sequence"/>
</dbReference>
<dbReference type="Gene3D" id="1.10.10.60">
    <property type="entry name" value="Homeodomain-like"/>
    <property type="match status" value="1"/>
</dbReference>
<organism evidence="6 7">
    <name type="scientific">Pseudonocardia ailaonensis</name>
    <dbReference type="NCBI Taxonomy" id="367279"/>
    <lineage>
        <taxon>Bacteria</taxon>
        <taxon>Bacillati</taxon>
        <taxon>Actinomycetota</taxon>
        <taxon>Actinomycetes</taxon>
        <taxon>Pseudonocardiales</taxon>
        <taxon>Pseudonocardiaceae</taxon>
        <taxon>Pseudonocardia</taxon>
    </lineage>
</organism>
<keyword evidence="2 4" id="KW-0238">DNA-binding</keyword>
<evidence type="ECO:0000313" key="6">
    <source>
        <dbReference type="EMBL" id="GAA1856664.1"/>
    </source>
</evidence>
<reference evidence="6 7" key="1">
    <citation type="journal article" date="2019" name="Int. J. Syst. Evol. Microbiol.">
        <title>The Global Catalogue of Microorganisms (GCM) 10K type strain sequencing project: providing services to taxonomists for standard genome sequencing and annotation.</title>
        <authorList>
            <consortium name="The Broad Institute Genomics Platform"/>
            <consortium name="The Broad Institute Genome Sequencing Center for Infectious Disease"/>
            <person name="Wu L."/>
            <person name="Ma J."/>
        </authorList>
    </citation>
    <scope>NUCLEOTIDE SEQUENCE [LARGE SCALE GENOMIC DNA]</scope>
    <source>
        <strain evidence="6 7">JCM 16009</strain>
    </source>
</reference>
<evidence type="ECO:0000313" key="7">
    <source>
        <dbReference type="Proteomes" id="UP001500449"/>
    </source>
</evidence>
<dbReference type="InterPro" id="IPR001647">
    <property type="entry name" value="HTH_TetR"/>
</dbReference>
<name>A0ABN2N9A3_9PSEU</name>
<dbReference type="InterPro" id="IPR011075">
    <property type="entry name" value="TetR_C"/>
</dbReference>
<gene>
    <name evidence="6" type="ORF">GCM10009836_41170</name>
</gene>
<dbReference type="InterPro" id="IPR036271">
    <property type="entry name" value="Tet_transcr_reg_TetR-rel_C_sf"/>
</dbReference>
<evidence type="ECO:0000256" key="4">
    <source>
        <dbReference type="PROSITE-ProRule" id="PRU00335"/>
    </source>
</evidence>
<comment type="caution">
    <text evidence="6">The sequence shown here is derived from an EMBL/GenBank/DDBJ whole genome shotgun (WGS) entry which is preliminary data.</text>
</comment>
<keyword evidence="3" id="KW-0804">Transcription</keyword>
<feature type="domain" description="HTH tetR-type" evidence="5">
    <location>
        <begin position="11"/>
        <end position="71"/>
    </location>
</feature>
<dbReference type="InterPro" id="IPR009057">
    <property type="entry name" value="Homeodomain-like_sf"/>
</dbReference>
<evidence type="ECO:0000256" key="3">
    <source>
        <dbReference type="ARBA" id="ARBA00023163"/>
    </source>
</evidence>
<dbReference type="PANTHER" id="PTHR30055">
    <property type="entry name" value="HTH-TYPE TRANSCRIPTIONAL REGULATOR RUTR"/>
    <property type="match status" value="1"/>
</dbReference>
<proteinExistence type="predicted"/>